<name>A0A5P9NYC9_STROV</name>
<evidence type="ECO:0000256" key="1">
    <source>
        <dbReference type="SAM" id="MobiDB-lite"/>
    </source>
</evidence>
<evidence type="ECO:0000313" key="2">
    <source>
        <dbReference type="EMBL" id="QFU80913.1"/>
    </source>
</evidence>
<proteinExistence type="predicted"/>
<organism evidence="2">
    <name type="scientific">Streptomyces olivaceus</name>
    <dbReference type="NCBI Taxonomy" id="47716"/>
    <lineage>
        <taxon>Bacteria</taxon>
        <taxon>Bacillati</taxon>
        <taxon>Actinomycetota</taxon>
        <taxon>Actinomycetes</taxon>
        <taxon>Kitasatosporales</taxon>
        <taxon>Streptomycetaceae</taxon>
        <taxon>Streptomyces</taxon>
    </lineage>
</organism>
<protein>
    <submittedName>
        <fullName evidence="2">Putative regulatory protein</fullName>
    </submittedName>
</protein>
<accession>A0A5P9NYC9</accession>
<sequence>MPCGLRAFRPHATVDAGATCQRTGKKKPVVLEVAVVDDDALEEDVLGVVRSPALPSVLRRRPTYPGTRPGAENDPCRDAAIAESLGQEFTQCKRPRETLHAHDTEVSVKGEWASCLKAGASCTPSCLTHRLKVPPPPRPTTVERSAGPSSWPPHPAATRTTRGLSRSGHARLLTRVRELPATMRVLDELTTSYDVADDAEVSAALTTCRAEFALASGDAGGASAEANAGLGLTEGAGAYTLLPDLHVVLTLNAVRQFATSTGPGCVSHLVERLISDDHLMRELLASRTLGTHRVFQLC</sequence>
<dbReference type="EMBL" id="MN396889">
    <property type="protein sequence ID" value="QFU80913.1"/>
    <property type="molecule type" value="Genomic_DNA"/>
</dbReference>
<feature type="region of interest" description="Disordered" evidence="1">
    <location>
        <begin position="133"/>
        <end position="167"/>
    </location>
</feature>
<reference evidence="2" key="1">
    <citation type="journal article" date="2019" name="Mar. Drugs">
        <title>Genome Sequencing of Streptomyces olivaceus SCSIO T05 and Activated Production of Lobophorin CR4 via Metabolic Engineering and Genome Mining.</title>
        <authorList>
            <person name="Zhang C."/>
            <person name="Ding W."/>
            <person name="Qin X."/>
            <person name="Ju J."/>
        </authorList>
    </citation>
    <scope>NUCLEOTIDE SEQUENCE</scope>
    <source>
        <strain evidence="2">SCSIO T05</strain>
    </source>
</reference>
<dbReference type="AlphaFoldDB" id="A0A5P9NYC9"/>